<dbReference type="GO" id="GO:0016020">
    <property type="term" value="C:membrane"/>
    <property type="evidence" value="ECO:0007669"/>
    <property type="project" value="UniProtKB-SubCell"/>
</dbReference>
<keyword evidence="2 5" id="KW-0812">Transmembrane</keyword>
<evidence type="ECO:0000313" key="9">
    <source>
        <dbReference type="Proteomes" id="UP001174909"/>
    </source>
</evidence>
<keyword evidence="9" id="KW-1185">Reference proteome</keyword>
<organism evidence="8 9">
    <name type="scientific">Geodia barretti</name>
    <name type="common">Barrett's horny sponge</name>
    <dbReference type="NCBI Taxonomy" id="519541"/>
    <lineage>
        <taxon>Eukaryota</taxon>
        <taxon>Metazoa</taxon>
        <taxon>Porifera</taxon>
        <taxon>Demospongiae</taxon>
        <taxon>Heteroscleromorpha</taxon>
        <taxon>Tetractinellida</taxon>
        <taxon>Astrophorina</taxon>
        <taxon>Geodiidae</taxon>
        <taxon>Geodia</taxon>
    </lineage>
</organism>
<dbReference type="EMBL" id="CASHTH010003085">
    <property type="protein sequence ID" value="CAI8040154.1"/>
    <property type="molecule type" value="Genomic_DNA"/>
</dbReference>
<accession>A0AA35T2P9</accession>
<evidence type="ECO:0000256" key="5">
    <source>
        <dbReference type="PROSITE-ProRule" id="PRU00205"/>
    </source>
</evidence>
<feature type="transmembrane region" description="Helical" evidence="6">
    <location>
        <begin position="59"/>
        <end position="83"/>
    </location>
</feature>
<feature type="transmembrane region" description="Helical" evidence="6">
    <location>
        <begin position="153"/>
        <end position="172"/>
    </location>
</feature>
<feature type="transmembrane region" description="Helical" evidence="6">
    <location>
        <begin position="129"/>
        <end position="147"/>
    </location>
</feature>
<feature type="transmembrane region" description="Helical" evidence="6">
    <location>
        <begin position="184"/>
        <end position="204"/>
    </location>
</feature>
<proteinExistence type="predicted"/>
<reference evidence="8" key="1">
    <citation type="submission" date="2023-03" db="EMBL/GenBank/DDBJ databases">
        <authorList>
            <person name="Steffen K."/>
            <person name="Cardenas P."/>
        </authorList>
    </citation>
    <scope>NUCLEOTIDE SEQUENCE</scope>
</reference>
<comment type="subcellular location">
    <subcellularLocation>
        <location evidence="1">Membrane</location>
        <topology evidence="1">Multi-pass membrane protein</topology>
    </subcellularLocation>
</comment>
<evidence type="ECO:0000256" key="1">
    <source>
        <dbReference type="ARBA" id="ARBA00004141"/>
    </source>
</evidence>
<dbReference type="GO" id="GO:0005783">
    <property type="term" value="C:endoplasmic reticulum"/>
    <property type="evidence" value="ECO:0007669"/>
    <property type="project" value="TreeGrafter"/>
</dbReference>
<protein>
    <submittedName>
        <fullName evidence="8">TLC domain-containing protein 4-B</fullName>
    </submittedName>
</protein>
<dbReference type="Pfam" id="PF03798">
    <property type="entry name" value="TRAM_LAG1_CLN8"/>
    <property type="match status" value="1"/>
</dbReference>
<keyword evidence="4 5" id="KW-0472">Membrane</keyword>
<sequence>MDTSDTDTFSYEPSSLPYLFGWYFWILFILTFISPRVISPWLGRTLIPESYAKLGKYLSLVNTLFMSTLHAVVVSLTTLYILATVCMENRVFSKCWLGFATMQLSLGYFVGDFINCLVDAELRKDKANLAHHVVGMIGLYLGLYHQGKFMFFIVYRFVAECSTPFVNMFWLLRLMKKQQSKLFVVNSVLMVTVFFACRIAPIPWHWYKFFWTQMDPAVVLLPWYLRLWTLATYVVFDTLNLLWFRKMLNGCIKFFLKSDKSVVE</sequence>
<evidence type="ECO:0000259" key="7">
    <source>
        <dbReference type="PROSITE" id="PS50922"/>
    </source>
</evidence>
<dbReference type="SMART" id="SM00724">
    <property type="entry name" value="TLC"/>
    <property type="match status" value="1"/>
</dbReference>
<dbReference type="GO" id="GO:0055088">
    <property type="term" value="P:lipid homeostasis"/>
    <property type="evidence" value="ECO:0007669"/>
    <property type="project" value="TreeGrafter"/>
</dbReference>
<evidence type="ECO:0000256" key="6">
    <source>
        <dbReference type="SAM" id="Phobius"/>
    </source>
</evidence>
<keyword evidence="3 6" id="KW-1133">Transmembrane helix</keyword>
<feature type="domain" description="TLC" evidence="7">
    <location>
        <begin position="56"/>
        <end position="256"/>
    </location>
</feature>
<dbReference type="AlphaFoldDB" id="A0AA35T2P9"/>
<evidence type="ECO:0000256" key="2">
    <source>
        <dbReference type="ARBA" id="ARBA00022692"/>
    </source>
</evidence>
<evidence type="ECO:0000313" key="8">
    <source>
        <dbReference type="EMBL" id="CAI8040154.1"/>
    </source>
</evidence>
<name>A0AA35T2P9_GEOBA</name>
<dbReference type="InterPro" id="IPR050846">
    <property type="entry name" value="TLCD"/>
</dbReference>
<comment type="caution">
    <text evidence="8">The sequence shown here is derived from an EMBL/GenBank/DDBJ whole genome shotgun (WGS) entry which is preliminary data.</text>
</comment>
<dbReference type="InterPro" id="IPR006634">
    <property type="entry name" value="TLC-dom"/>
</dbReference>
<dbReference type="PROSITE" id="PS50922">
    <property type="entry name" value="TLC"/>
    <property type="match status" value="1"/>
</dbReference>
<dbReference type="PANTHER" id="PTHR13439:SF0">
    <property type="entry name" value="TOPOISOMERASE I DAMAGE AFFECTED PROTEIN 4"/>
    <property type="match status" value="1"/>
</dbReference>
<dbReference type="Proteomes" id="UP001174909">
    <property type="component" value="Unassembled WGS sequence"/>
</dbReference>
<feature type="transmembrane region" description="Helical" evidence="6">
    <location>
        <begin position="224"/>
        <end position="244"/>
    </location>
</feature>
<dbReference type="PANTHER" id="PTHR13439">
    <property type="entry name" value="CT120 PROTEIN"/>
    <property type="match status" value="1"/>
</dbReference>
<evidence type="ECO:0000256" key="3">
    <source>
        <dbReference type="ARBA" id="ARBA00022989"/>
    </source>
</evidence>
<evidence type="ECO:0000256" key="4">
    <source>
        <dbReference type="ARBA" id="ARBA00023136"/>
    </source>
</evidence>
<gene>
    <name evidence="8" type="ORF">GBAR_LOCUS22370</name>
</gene>
<feature type="transmembrane region" description="Helical" evidence="6">
    <location>
        <begin position="20"/>
        <end position="38"/>
    </location>
</feature>
<feature type="transmembrane region" description="Helical" evidence="6">
    <location>
        <begin position="95"/>
        <end position="117"/>
    </location>
</feature>